<sequence>MRRILRPTVLSVMLISCVVTSSFAQDAPATRQQGVQTRETGGRLVLVLPFDNRSGQSNLSWIGDSFPDTLNQRLNSAGFLTITRDDRLFALDHLGLPTDFKPTRATTIRMAQTLDADFVVVGSYTVNNGQIAVQAQTLSINQLRLSNPLEDSSPLEHLFDVENTIAWKVAQQIDPHFKVSEQTFLAASSGVKLASFENYIRGTDASSPQERQKRLEQAVQETPNYSAALLALGKTQFAERQYDQAATTLAKIPSTDRLALEAGFYLGLSRFNAAKYSAAENAFGFVASRLPLPEVVNNQAVAASRQNKDAVALFQRASTADPNDPDYHFNLAVAFLTRGDAVNSLREVETTLKLHPADAEAMQLHSHLNNAKGPSGAALKAAVTADGFDPVTRIRRTYSEASFRQAAFQLDQMRAIRLATLPPAEQATQYVKLGQNYLAQGLIPEAEQEFQSALTADHGSPDAHAGLAQVREQSGNLADARTEAQTSLQLKPNVAAYLILARLDLQANNLPASASDVGNAMRIEPTNSAVLGMKQALAARGQSLP</sequence>
<dbReference type="PROSITE" id="PS50005">
    <property type="entry name" value="TPR"/>
    <property type="match status" value="1"/>
</dbReference>
<keyword evidence="1" id="KW-0677">Repeat</keyword>
<evidence type="ECO:0000313" key="5">
    <source>
        <dbReference type="EMBL" id="NYF81330.1"/>
    </source>
</evidence>
<feature type="signal peptide" evidence="4">
    <location>
        <begin position="1"/>
        <end position="24"/>
    </location>
</feature>
<proteinExistence type="predicted"/>
<dbReference type="Proteomes" id="UP000589520">
    <property type="component" value="Unassembled WGS sequence"/>
</dbReference>
<dbReference type="AlphaFoldDB" id="A0A7Y9PKC2"/>
<evidence type="ECO:0000256" key="4">
    <source>
        <dbReference type="SAM" id="SignalP"/>
    </source>
</evidence>
<dbReference type="PANTHER" id="PTHR44858">
    <property type="entry name" value="TETRATRICOPEPTIDE REPEAT PROTEIN 6"/>
    <property type="match status" value="1"/>
</dbReference>
<dbReference type="Pfam" id="PF14559">
    <property type="entry name" value="TPR_19"/>
    <property type="match status" value="2"/>
</dbReference>
<keyword evidence="4" id="KW-0732">Signal</keyword>
<feature type="repeat" description="TPR" evidence="3">
    <location>
        <begin position="427"/>
        <end position="460"/>
    </location>
</feature>
<keyword evidence="2 3" id="KW-0802">TPR repeat</keyword>
<dbReference type="RefSeq" id="WP_246302058.1">
    <property type="nucleotide sequence ID" value="NZ_JACCCW010000002.1"/>
</dbReference>
<dbReference type="InterPro" id="IPR019734">
    <property type="entry name" value="TPR_rpt"/>
</dbReference>
<name>A0A7Y9PKC2_9BACT</name>
<dbReference type="EMBL" id="JACCCW010000002">
    <property type="protein sequence ID" value="NYF81330.1"/>
    <property type="molecule type" value="Genomic_DNA"/>
</dbReference>
<dbReference type="SMART" id="SM00028">
    <property type="entry name" value="TPR"/>
    <property type="match status" value="4"/>
</dbReference>
<dbReference type="GO" id="GO:0046813">
    <property type="term" value="P:receptor-mediated virion attachment to host cell"/>
    <property type="evidence" value="ECO:0007669"/>
    <property type="project" value="TreeGrafter"/>
</dbReference>
<gene>
    <name evidence="5" type="ORF">HDF17_003650</name>
</gene>
<comment type="caution">
    <text evidence="5">The sequence shown here is derived from an EMBL/GenBank/DDBJ whole genome shotgun (WGS) entry which is preliminary data.</text>
</comment>
<dbReference type="InterPro" id="IPR011990">
    <property type="entry name" value="TPR-like_helical_dom_sf"/>
</dbReference>
<dbReference type="Pfam" id="PF13432">
    <property type="entry name" value="TPR_16"/>
    <property type="match status" value="1"/>
</dbReference>
<accession>A0A7Y9PKC2</accession>
<feature type="chain" id="PRO_5031458344" evidence="4">
    <location>
        <begin position="25"/>
        <end position="545"/>
    </location>
</feature>
<dbReference type="PROSITE" id="PS51257">
    <property type="entry name" value="PROKAR_LIPOPROTEIN"/>
    <property type="match status" value="1"/>
</dbReference>
<evidence type="ECO:0000256" key="1">
    <source>
        <dbReference type="ARBA" id="ARBA00022737"/>
    </source>
</evidence>
<dbReference type="PANTHER" id="PTHR44858:SF1">
    <property type="entry name" value="UDP-N-ACETYLGLUCOSAMINE--PEPTIDE N-ACETYLGLUCOSAMINYLTRANSFERASE SPINDLY-RELATED"/>
    <property type="match status" value="1"/>
</dbReference>
<organism evidence="5 6">
    <name type="scientific">Granulicella arctica</name>
    <dbReference type="NCBI Taxonomy" id="940613"/>
    <lineage>
        <taxon>Bacteria</taxon>
        <taxon>Pseudomonadati</taxon>
        <taxon>Acidobacteriota</taxon>
        <taxon>Terriglobia</taxon>
        <taxon>Terriglobales</taxon>
        <taxon>Acidobacteriaceae</taxon>
        <taxon>Granulicella</taxon>
    </lineage>
</organism>
<dbReference type="Gene3D" id="3.40.50.10610">
    <property type="entry name" value="ABC-type transport auxiliary lipoprotein component"/>
    <property type="match status" value="1"/>
</dbReference>
<dbReference type="Gene3D" id="1.25.40.10">
    <property type="entry name" value="Tetratricopeptide repeat domain"/>
    <property type="match status" value="3"/>
</dbReference>
<dbReference type="InterPro" id="IPR050498">
    <property type="entry name" value="Ycf3"/>
</dbReference>
<dbReference type="GO" id="GO:0009279">
    <property type="term" value="C:cell outer membrane"/>
    <property type="evidence" value="ECO:0007669"/>
    <property type="project" value="TreeGrafter"/>
</dbReference>
<evidence type="ECO:0000256" key="3">
    <source>
        <dbReference type="PROSITE-ProRule" id="PRU00339"/>
    </source>
</evidence>
<protein>
    <submittedName>
        <fullName evidence="5">Tetratricopeptide (TPR) repeat protein</fullName>
    </submittedName>
</protein>
<keyword evidence="6" id="KW-1185">Reference proteome</keyword>
<evidence type="ECO:0000256" key="2">
    <source>
        <dbReference type="ARBA" id="ARBA00022803"/>
    </source>
</evidence>
<dbReference type="SUPFAM" id="SSF48452">
    <property type="entry name" value="TPR-like"/>
    <property type="match status" value="2"/>
</dbReference>
<reference evidence="5 6" key="1">
    <citation type="submission" date="2020-07" db="EMBL/GenBank/DDBJ databases">
        <title>Genomic Encyclopedia of Type Strains, Phase IV (KMG-V): Genome sequencing to study the core and pangenomes of soil and plant-associated prokaryotes.</title>
        <authorList>
            <person name="Whitman W."/>
        </authorList>
    </citation>
    <scope>NUCLEOTIDE SEQUENCE [LARGE SCALE GENOMIC DNA]</scope>
    <source>
        <strain evidence="5 6">X4EP2</strain>
    </source>
</reference>
<evidence type="ECO:0000313" key="6">
    <source>
        <dbReference type="Proteomes" id="UP000589520"/>
    </source>
</evidence>